<name>A0A8H6MW78_9PEZI</name>
<evidence type="ECO:0000256" key="1">
    <source>
        <dbReference type="SAM" id="MobiDB-lite"/>
    </source>
</evidence>
<evidence type="ECO:0000313" key="2">
    <source>
        <dbReference type="EMBL" id="KAF6811384.1"/>
    </source>
</evidence>
<protein>
    <submittedName>
        <fullName evidence="2">Coiled-coil domain-containing protein 16</fullName>
    </submittedName>
</protein>
<accession>A0A8H6MW78</accession>
<gene>
    <name evidence="2" type="ORF">CMUS01_13275</name>
</gene>
<keyword evidence="3" id="KW-1185">Reference proteome</keyword>
<reference evidence="2" key="1">
    <citation type="journal article" date="2020" name="Phytopathology">
        <title>Genome Sequence Resources of Colletotrichum truncatum, C. plurivorum, C. musicola, and C. sojae: Four Species Pathogenic to Soybean (Glycine max).</title>
        <authorList>
            <person name="Rogerio F."/>
            <person name="Boufleur T.R."/>
            <person name="Ciampi-Guillardi M."/>
            <person name="Sukno S.A."/>
            <person name="Thon M.R."/>
            <person name="Massola Junior N.S."/>
            <person name="Baroncelli R."/>
        </authorList>
    </citation>
    <scope>NUCLEOTIDE SEQUENCE</scope>
    <source>
        <strain evidence="2">LFN0074</strain>
    </source>
</reference>
<feature type="compositionally biased region" description="Basic and acidic residues" evidence="1">
    <location>
        <begin position="35"/>
        <end position="46"/>
    </location>
</feature>
<dbReference type="EMBL" id="WIGM01000819">
    <property type="protein sequence ID" value="KAF6811384.1"/>
    <property type="molecule type" value="Genomic_DNA"/>
</dbReference>
<evidence type="ECO:0000313" key="3">
    <source>
        <dbReference type="Proteomes" id="UP000639643"/>
    </source>
</evidence>
<dbReference type="AlphaFoldDB" id="A0A8H6MW78"/>
<comment type="caution">
    <text evidence="2">The sequence shown here is derived from an EMBL/GenBank/DDBJ whole genome shotgun (WGS) entry which is preliminary data.</text>
</comment>
<feature type="region of interest" description="Disordered" evidence="1">
    <location>
        <begin position="15"/>
        <end position="72"/>
    </location>
</feature>
<feature type="compositionally biased region" description="Acidic residues" evidence="1">
    <location>
        <begin position="47"/>
        <end position="65"/>
    </location>
</feature>
<sequence>MEELEARVRRLKEKREALRQQGTTAAVVGKPAESSGKENVEAKAEAQEEEEEEDNDDEEDDDDDFMGFRYRA</sequence>
<dbReference type="OrthoDB" id="77607at2759"/>
<proteinExistence type="predicted"/>
<dbReference type="Proteomes" id="UP000639643">
    <property type="component" value="Unassembled WGS sequence"/>
</dbReference>
<organism evidence="2 3">
    <name type="scientific">Colletotrichum musicola</name>
    <dbReference type="NCBI Taxonomy" id="2175873"/>
    <lineage>
        <taxon>Eukaryota</taxon>
        <taxon>Fungi</taxon>
        <taxon>Dikarya</taxon>
        <taxon>Ascomycota</taxon>
        <taxon>Pezizomycotina</taxon>
        <taxon>Sordariomycetes</taxon>
        <taxon>Hypocreomycetidae</taxon>
        <taxon>Glomerellales</taxon>
        <taxon>Glomerellaceae</taxon>
        <taxon>Colletotrichum</taxon>
        <taxon>Colletotrichum orchidearum species complex</taxon>
    </lineage>
</organism>